<accession>A0A915D726</accession>
<protein>
    <submittedName>
        <fullName evidence="3">Uncharacterized protein</fullName>
    </submittedName>
</protein>
<feature type="compositionally biased region" description="Pro residues" evidence="1">
    <location>
        <begin position="74"/>
        <end position="94"/>
    </location>
</feature>
<feature type="region of interest" description="Disordered" evidence="1">
    <location>
        <begin position="1"/>
        <end position="94"/>
    </location>
</feature>
<feature type="compositionally biased region" description="Low complexity" evidence="1">
    <location>
        <begin position="24"/>
        <end position="44"/>
    </location>
</feature>
<dbReference type="Proteomes" id="UP000887574">
    <property type="component" value="Unplaced"/>
</dbReference>
<dbReference type="AlphaFoldDB" id="A0A915D726"/>
<evidence type="ECO:0000313" key="2">
    <source>
        <dbReference type="Proteomes" id="UP000887574"/>
    </source>
</evidence>
<evidence type="ECO:0000313" key="3">
    <source>
        <dbReference type="WBParaSite" id="jg16165"/>
    </source>
</evidence>
<dbReference type="WBParaSite" id="jg16165">
    <property type="protein sequence ID" value="jg16165"/>
    <property type="gene ID" value="jg16165"/>
</dbReference>
<keyword evidence="2" id="KW-1185">Reference proteome</keyword>
<sequence>MTTTSGLNLSLRPGTSNSMDFDYSADSSPSTSSRNINNITSTNNVAAGAANRNPKHEVSQEPSESSHVDAISPNSPPDPIPQPQVRPIPTPEVT</sequence>
<proteinExistence type="predicted"/>
<evidence type="ECO:0000256" key="1">
    <source>
        <dbReference type="SAM" id="MobiDB-lite"/>
    </source>
</evidence>
<feature type="compositionally biased region" description="Basic and acidic residues" evidence="1">
    <location>
        <begin position="54"/>
        <end position="67"/>
    </location>
</feature>
<organism evidence="2 3">
    <name type="scientific">Ditylenchus dipsaci</name>
    <dbReference type="NCBI Taxonomy" id="166011"/>
    <lineage>
        <taxon>Eukaryota</taxon>
        <taxon>Metazoa</taxon>
        <taxon>Ecdysozoa</taxon>
        <taxon>Nematoda</taxon>
        <taxon>Chromadorea</taxon>
        <taxon>Rhabditida</taxon>
        <taxon>Tylenchina</taxon>
        <taxon>Tylenchomorpha</taxon>
        <taxon>Sphaerularioidea</taxon>
        <taxon>Anguinidae</taxon>
        <taxon>Anguininae</taxon>
        <taxon>Ditylenchus</taxon>
    </lineage>
</organism>
<feature type="compositionally biased region" description="Polar residues" evidence="1">
    <location>
        <begin position="1"/>
        <end position="19"/>
    </location>
</feature>
<name>A0A915D726_9BILA</name>
<reference evidence="3" key="1">
    <citation type="submission" date="2022-11" db="UniProtKB">
        <authorList>
            <consortium name="WormBaseParasite"/>
        </authorList>
    </citation>
    <scope>IDENTIFICATION</scope>
</reference>